<name>A0A3P6Q7L4_9BILA</name>
<feature type="compositionally biased region" description="Polar residues" evidence="1">
    <location>
        <begin position="24"/>
        <end position="35"/>
    </location>
</feature>
<proteinExistence type="predicted"/>
<dbReference type="Proteomes" id="UP000271098">
    <property type="component" value="Unassembled WGS sequence"/>
</dbReference>
<keyword evidence="3" id="KW-1185">Reference proteome</keyword>
<feature type="region of interest" description="Disordered" evidence="1">
    <location>
        <begin position="202"/>
        <end position="262"/>
    </location>
</feature>
<gene>
    <name evidence="2" type="ORF">GPUH_LOCUS826</name>
</gene>
<organism evidence="2 3">
    <name type="scientific">Gongylonema pulchrum</name>
    <dbReference type="NCBI Taxonomy" id="637853"/>
    <lineage>
        <taxon>Eukaryota</taxon>
        <taxon>Metazoa</taxon>
        <taxon>Ecdysozoa</taxon>
        <taxon>Nematoda</taxon>
        <taxon>Chromadorea</taxon>
        <taxon>Rhabditida</taxon>
        <taxon>Spirurina</taxon>
        <taxon>Spiruromorpha</taxon>
        <taxon>Spiruroidea</taxon>
        <taxon>Gongylonematidae</taxon>
        <taxon>Gongylonema</taxon>
    </lineage>
</organism>
<evidence type="ECO:0000313" key="3">
    <source>
        <dbReference type="Proteomes" id="UP000271098"/>
    </source>
</evidence>
<feature type="region of interest" description="Disordered" evidence="1">
    <location>
        <begin position="1"/>
        <end position="35"/>
    </location>
</feature>
<reference evidence="2 3" key="1">
    <citation type="submission" date="2018-11" db="EMBL/GenBank/DDBJ databases">
        <authorList>
            <consortium name="Pathogen Informatics"/>
        </authorList>
    </citation>
    <scope>NUCLEOTIDE SEQUENCE [LARGE SCALE GENOMIC DNA]</scope>
</reference>
<evidence type="ECO:0000313" key="2">
    <source>
        <dbReference type="EMBL" id="VDK28814.1"/>
    </source>
</evidence>
<evidence type="ECO:0000256" key="1">
    <source>
        <dbReference type="SAM" id="MobiDB-lite"/>
    </source>
</evidence>
<feature type="compositionally biased region" description="Polar residues" evidence="1">
    <location>
        <begin position="1"/>
        <end position="13"/>
    </location>
</feature>
<feature type="compositionally biased region" description="Basic and acidic residues" evidence="1">
    <location>
        <begin position="208"/>
        <end position="220"/>
    </location>
</feature>
<dbReference type="OrthoDB" id="5832592at2759"/>
<dbReference type="EMBL" id="UYRT01000846">
    <property type="protein sequence ID" value="VDK28814.1"/>
    <property type="molecule type" value="Genomic_DNA"/>
</dbReference>
<protein>
    <submittedName>
        <fullName evidence="2">Uncharacterized protein</fullName>
    </submittedName>
</protein>
<sequence length="262" mass="29690">MRIIQHTFSSSHQKPSDQDRGNDGATSEAVSTLSTDNDQTKQSFFFNDNIVGQKYMEPSRLPGSTHVRGTQIVWERTQTVLELPILGHFRTYEKRADRARPNPWRRHGALMKIHEIGGWISKLEKQPVSRRNRKYYYVKPGSKACNAPTRPPIMIRESKFLPASAVSIPDIRLQNVEELAYTTAIQIQEAIQAVVLDSHANTHTKSRGSKDDNSDNRSTRTDSSTTVTKRNSSAIQRLPVQEPARNTTRSRSLGGLANRRKR</sequence>
<dbReference type="AlphaFoldDB" id="A0A3P6Q7L4"/>
<accession>A0A3P6Q7L4</accession>